<dbReference type="InterPro" id="IPR022369">
    <property type="entry name" value="Integral_membrane_TerC_rswitch"/>
</dbReference>
<proteinExistence type="predicted"/>
<keyword evidence="3 5" id="KW-1133">Transmembrane helix</keyword>
<comment type="subcellular location">
    <subcellularLocation>
        <location evidence="1">Membrane</location>
        <topology evidence="1">Multi-pass membrane protein</topology>
    </subcellularLocation>
</comment>
<feature type="transmembrane region" description="Helical" evidence="5">
    <location>
        <begin position="81"/>
        <end position="103"/>
    </location>
</feature>
<organism evidence="6">
    <name type="scientific">Rhizochromulina marina</name>
    <dbReference type="NCBI Taxonomy" id="1034831"/>
    <lineage>
        <taxon>Eukaryota</taxon>
        <taxon>Sar</taxon>
        <taxon>Stramenopiles</taxon>
        <taxon>Ochrophyta</taxon>
        <taxon>Dictyochophyceae</taxon>
        <taxon>Rhizochromulinales</taxon>
        <taxon>Rhizochromulina</taxon>
    </lineage>
</organism>
<reference evidence="6" key="1">
    <citation type="submission" date="2021-01" db="EMBL/GenBank/DDBJ databases">
        <authorList>
            <person name="Corre E."/>
            <person name="Pelletier E."/>
            <person name="Niang G."/>
            <person name="Scheremetjew M."/>
            <person name="Finn R."/>
            <person name="Kale V."/>
            <person name="Holt S."/>
            <person name="Cochrane G."/>
            <person name="Meng A."/>
            <person name="Brown T."/>
            <person name="Cohen L."/>
        </authorList>
    </citation>
    <scope>NUCLEOTIDE SEQUENCE</scope>
    <source>
        <strain evidence="6">CCMP1243</strain>
    </source>
</reference>
<keyword evidence="4 5" id="KW-0472">Membrane</keyword>
<dbReference type="PANTHER" id="PTHR30238:SF0">
    <property type="entry name" value="THYLAKOID MEMBRANE PROTEIN TERC, CHLOROPLASTIC"/>
    <property type="match status" value="1"/>
</dbReference>
<name>A0A7S2RH37_9STRA</name>
<dbReference type="NCBIfam" id="TIGR03718">
    <property type="entry name" value="R_switched_Alx"/>
    <property type="match status" value="1"/>
</dbReference>
<feature type="transmembrane region" description="Helical" evidence="5">
    <location>
        <begin position="258"/>
        <end position="278"/>
    </location>
</feature>
<feature type="transmembrane region" description="Helical" evidence="5">
    <location>
        <begin position="109"/>
        <end position="127"/>
    </location>
</feature>
<dbReference type="AlphaFoldDB" id="A0A7S2RH37"/>
<protein>
    <submittedName>
        <fullName evidence="6">Uncharacterized protein</fullName>
    </submittedName>
</protein>
<evidence type="ECO:0000256" key="2">
    <source>
        <dbReference type="ARBA" id="ARBA00022692"/>
    </source>
</evidence>
<evidence type="ECO:0000313" key="6">
    <source>
        <dbReference type="EMBL" id="CAD9670823.1"/>
    </source>
</evidence>
<keyword evidence="2 5" id="KW-0812">Transmembrane</keyword>
<evidence type="ECO:0000256" key="3">
    <source>
        <dbReference type="ARBA" id="ARBA00022989"/>
    </source>
</evidence>
<sequence>MGGQAADVSAERFRQSVLSTVGCVALAVVFGAGVWHFRGRQSGFEFFAGYLVEQSLSVDNLFVFLMLFNYFQVPLSYQGRVLTWGIIGAVVMRGIMIVAGVAAVQKFRMVILLFAAILMLSAVKLFFESDEPEDLSNNTVMRLSKFAVGAVEEYDGDKFFTILDGQRRATPLLLCLVCIELSDFVFAVDSIPAVIGVSQDLLIVYSSNIFAIMGLRSLYTLVAKAVQDLPYLRPAVALVLAFIGLKMVMEFFHYEISISLSLGVVVTLLASGIVLSLIHKKPRVDKEPPVFDGHTVSQAVHSGGIDQQGTLTNRRAALAPDGLV</sequence>
<dbReference type="EMBL" id="HBHJ01006869">
    <property type="protein sequence ID" value="CAD9670823.1"/>
    <property type="molecule type" value="Transcribed_RNA"/>
</dbReference>
<dbReference type="Pfam" id="PF03741">
    <property type="entry name" value="TerC"/>
    <property type="match status" value="1"/>
</dbReference>
<feature type="transmembrane region" description="Helical" evidence="5">
    <location>
        <begin position="47"/>
        <end position="69"/>
    </location>
</feature>
<feature type="transmembrane region" description="Helical" evidence="5">
    <location>
        <begin position="201"/>
        <end position="219"/>
    </location>
</feature>
<gene>
    <name evidence="6" type="ORF">RMAR1173_LOCUS4467</name>
</gene>
<dbReference type="PANTHER" id="PTHR30238">
    <property type="entry name" value="MEMBRANE BOUND PREDICTED REDOX MODULATOR"/>
    <property type="match status" value="1"/>
</dbReference>
<accession>A0A7S2RH37</accession>
<dbReference type="InterPro" id="IPR005496">
    <property type="entry name" value="Integral_membrane_TerC"/>
</dbReference>
<feature type="transmembrane region" description="Helical" evidence="5">
    <location>
        <begin position="231"/>
        <end position="252"/>
    </location>
</feature>
<evidence type="ECO:0000256" key="4">
    <source>
        <dbReference type="ARBA" id="ARBA00023136"/>
    </source>
</evidence>
<evidence type="ECO:0000256" key="5">
    <source>
        <dbReference type="SAM" id="Phobius"/>
    </source>
</evidence>
<evidence type="ECO:0000256" key="1">
    <source>
        <dbReference type="ARBA" id="ARBA00004141"/>
    </source>
</evidence>
<dbReference type="GO" id="GO:0016020">
    <property type="term" value="C:membrane"/>
    <property type="evidence" value="ECO:0007669"/>
    <property type="project" value="UniProtKB-SubCell"/>
</dbReference>
<feature type="transmembrane region" description="Helical" evidence="5">
    <location>
        <begin position="17"/>
        <end position="35"/>
    </location>
</feature>